<reference evidence="2 3" key="1">
    <citation type="submission" date="2016-10" db="EMBL/GenBank/DDBJ databases">
        <title>Draft genome sequences of four alkaliphilic bacteria belonging to the Anaerobacillus genus.</title>
        <authorList>
            <person name="Bassil N.M."/>
            <person name="Lloyd J.R."/>
        </authorList>
    </citation>
    <scope>NUCLEOTIDE SEQUENCE [LARGE SCALE GENOMIC DNA]</scope>
    <source>
        <strain evidence="2 3">DSM 15340</strain>
    </source>
</reference>
<comment type="caution">
    <text evidence="2">The sequence shown here is derived from an EMBL/GenBank/DDBJ whole genome shotgun (WGS) entry which is preliminary data.</text>
</comment>
<dbReference type="RefSeq" id="WP_071312384.1">
    <property type="nucleotide sequence ID" value="NZ_MLQQ01000002.1"/>
</dbReference>
<name>A0A1S2LSU3_9BACI</name>
<sequence length="74" mass="8536">MKWAMIFGITILTALILWYELPKINQNQKKDKYVLIALSAMSWVLAVLLLFFPNMPGPTELVDQIYKPLGKLLE</sequence>
<evidence type="ECO:0000256" key="1">
    <source>
        <dbReference type="SAM" id="Phobius"/>
    </source>
</evidence>
<keyword evidence="1" id="KW-1133">Transmembrane helix</keyword>
<keyword evidence="1" id="KW-0472">Membrane</keyword>
<organism evidence="2 3">
    <name type="scientific">Anaerobacillus arseniciselenatis</name>
    <dbReference type="NCBI Taxonomy" id="85682"/>
    <lineage>
        <taxon>Bacteria</taxon>
        <taxon>Bacillati</taxon>
        <taxon>Bacillota</taxon>
        <taxon>Bacilli</taxon>
        <taxon>Bacillales</taxon>
        <taxon>Bacillaceae</taxon>
        <taxon>Anaerobacillus</taxon>
    </lineage>
</organism>
<dbReference type="Proteomes" id="UP000180098">
    <property type="component" value="Unassembled WGS sequence"/>
</dbReference>
<gene>
    <name evidence="2" type="ORF">BKP35_05380</name>
</gene>
<dbReference type="AlphaFoldDB" id="A0A1S2LSU3"/>
<feature type="transmembrane region" description="Helical" evidence="1">
    <location>
        <begin position="33"/>
        <end position="52"/>
    </location>
</feature>
<evidence type="ECO:0000313" key="2">
    <source>
        <dbReference type="EMBL" id="OIJ15280.1"/>
    </source>
</evidence>
<dbReference type="EMBL" id="MLQQ01000002">
    <property type="protein sequence ID" value="OIJ15280.1"/>
    <property type="molecule type" value="Genomic_DNA"/>
</dbReference>
<dbReference type="OrthoDB" id="2970258at2"/>
<feature type="transmembrane region" description="Helical" evidence="1">
    <location>
        <begin position="6"/>
        <end position="21"/>
    </location>
</feature>
<keyword evidence="3" id="KW-1185">Reference proteome</keyword>
<accession>A0A1S2LSU3</accession>
<proteinExistence type="predicted"/>
<protein>
    <submittedName>
        <fullName evidence="2">Uncharacterized protein</fullName>
    </submittedName>
</protein>
<keyword evidence="1" id="KW-0812">Transmembrane</keyword>
<evidence type="ECO:0000313" key="3">
    <source>
        <dbReference type="Proteomes" id="UP000180098"/>
    </source>
</evidence>